<dbReference type="InterPro" id="IPR002110">
    <property type="entry name" value="Ankyrin_rpt"/>
</dbReference>
<gene>
    <name evidence="2" type="ORF">AJ79_04078</name>
</gene>
<dbReference type="AlphaFoldDB" id="A0A2B7XVY2"/>
<accession>A0A2B7XVY2</accession>
<feature type="repeat" description="ANK" evidence="1">
    <location>
        <begin position="118"/>
        <end position="150"/>
    </location>
</feature>
<dbReference type="SUPFAM" id="SSF48403">
    <property type="entry name" value="Ankyrin repeat"/>
    <property type="match status" value="1"/>
</dbReference>
<dbReference type="Proteomes" id="UP000223968">
    <property type="component" value="Unassembled WGS sequence"/>
</dbReference>
<dbReference type="Pfam" id="PF12796">
    <property type="entry name" value="Ank_2"/>
    <property type="match status" value="1"/>
</dbReference>
<dbReference type="EMBL" id="PDNB01000054">
    <property type="protein sequence ID" value="PGH12718.1"/>
    <property type="molecule type" value="Genomic_DNA"/>
</dbReference>
<sequence>MVSLIGPKRFDKYLPPELWWRILNFLIPILAWQCKREHGTPLSENYPWRQPLTILSKRSSEQAILHEISRLQIYKKPQNEEALKLSLSLALFHSISRGHDNVARVIIQQGLANLNQDPDKIPLVAATIQNNAEMVQLLLENGADPSVLTMTNGSQTCLHIAAIQGTKPSPRNS</sequence>
<dbReference type="PROSITE" id="PS50297">
    <property type="entry name" value="ANK_REP_REGION"/>
    <property type="match status" value="1"/>
</dbReference>
<reference evidence="2 3" key="1">
    <citation type="submission" date="2017-10" db="EMBL/GenBank/DDBJ databases">
        <title>Comparative genomics in systemic dimorphic fungi from Ajellomycetaceae.</title>
        <authorList>
            <person name="Munoz J.F."/>
            <person name="Mcewen J.G."/>
            <person name="Clay O.K."/>
            <person name="Cuomo C.A."/>
        </authorList>
    </citation>
    <scope>NUCLEOTIDE SEQUENCE [LARGE SCALE GENOMIC DNA]</scope>
    <source>
        <strain evidence="2 3">UAMH5409</strain>
    </source>
</reference>
<comment type="caution">
    <text evidence="2">The sequence shown here is derived from an EMBL/GenBank/DDBJ whole genome shotgun (WGS) entry which is preliminary data.</text>
</comment>
<dbReference type="SMART" id="SM00248">
    <property type="entry name" value="ANK"/>
    <property type="match status" value="2"/>
</dbReference>
<protein>
    <submittedName>
        <fullName evidence="2">Uncharacterized protein</fullName>
    </submittedName>
</protein>
<evidence type="ECO:0000313" key="2">
    <source>
        <dbReference type="EMBL" id="PGH12718.1"/>
    </source>
</evidence>
<keyword evidence="1" id="KW-0040">ANK repeat</keyword>
<evidence type="ECO:0000256" key="1">
    <source>
        <dbReference type="PROSITE-ProRule" id="PRU00023"/>
    </source>
</evidence>
<dbReference type="OrthoDB" id="366390at2759"/>
<dbReference type="Gene3D" id="1.25.40.20">
    <property type="entry name" value="Ankyrin repeat-containing domain"/>
    <property type="match status" value="1"/>
</dbReference>
<keyword evidence="3" id="KW-1185">Reference proteome</keyword>
<name>A0A2B7XVY2_9EURO</name>
<proteinExistence type="predicted"/>
<evidence type="ECO:0000313" key="3">
    <source>
        <dbReference type="Proteomes" id="UP000223968"/>
    </source>
</evidence>
<dbReference type="PROSITE" id="PS50088">
    <property type="entry name" value="ANK_REPEAT"/>
    <property type="match status" value="1"/>
</dbReference>
<organism evidence="2 3">
    <name type="scientific">Helicocarpus griseus UAMH5409</name>
    <dbReference type="NCBI Taxonomy" id="1447875"/>
    <lineage>
        <taxon>Eukaryota</taxon>
        <taxon>Fungi</taxon>
        <taxon>Dikarya</taxon>
        <taxon>Ascomycota</taxon>
        <taxon>Pezizomycotina</taxon>
        <taxon>Eurotiomycetes</taxon>
        <taxon>Eurotiomycetidae</taxon>
        <taxon>Onygenales</taxon>
        <taxon>Ajellomycetaceae</taxon>
        <taxon>Helicocarpus</taxon>
    </lineage>
</organism>
<dbReference type="InterPro" id="IPR036770">
    <property type="entry name" value="Ankyrin_rpt-contain_sf"/>
</dbReference>